<dbReference type="GO" id="GO:1901135">
    <property type="term" value="P:carbohydrate derivative metabolic process"/>
    <property type="evidence" value="ECO:0007669"/>
    <property type="project" value="InterPro"/>
</dbReference>
<feature type="compositionally biased region" description="Pro residues" evidence="1">
    <location>
        <begin position="255"/>
        <end position="277"/>
    </location>
</feature>
<dbReference type="EMBL" id="JNBY01000087">
    <property type="protein sequence ID" value="KDN84975.1"/>
    <property type="molecule type" value="Genomic_DNA"/>
</dbReference>
<protein>
    <recommendedName>
        <fullName evidence="4">SIS domain-containing protein</fullName>
    </recommendedName>
</protein>
<dbReference type="Proteomes" id="UP000027178">
    <property type="component" value="Unassembled WGS sequence"/>
</dbReference>
<feature type="region of interest" description="Disordered" evidence="1">
    <location>
        <begin position="210"/>
        <end position="277"/>
    </location>
</feature>
<gene>
    <name evidence="2" type="ORF">KCH_30740</name>
</gene>
<dbReference type="Gene3D" id="3.40.50.10490">
    <property type="entry name" value="Glucose-6-phosphate isomerase like protein, domain 1"/>
    <property type="match status" value="1"/>
</dbReference>
<dbReference type="RefSeq" id="WP_341865373.1">
    <property type="nucleotide sequence ID" value="NZ_KK853997.1"/>
</dbReference>
<evidence type="ECO:0000256" key="1">
    <source>
        <dbReference type="SAM" id="MobiDB-lite"/>
    </source>
</evidence>
<organism evidence="2 3">
    <name type="scientific">Kitasatospora cheerisanensis KCTC 2395</name>
    <dbReference type="NCBI Taxonomy" id="1348663"/>
    <lineage>
        <taxon>Bacteria</taxon>
        <taxon>Bacillati</taxon>
        <taxon>Actinomycetota</taxon>
        <taxon>Actinomycetes</taxon>
        <taxon>Kitasatosporales</taxon>
        <taxon>Streptomycetaceae</taxon>
        <taxon>Kitasatospora</taxon>
    </lineage>
</organism>
<sequence length="277" mass="28618">MFDDSLLDDPAALQRADRRRELLSLAGAGARIRVALRRADAAGVNALNPEGRPRAVLVAGHGGVLTAAAVLAALAVPSCQVWPLPPADARPAGPAFTDGESWQLPGWAGPLDLVVLASAGGREGGMINLAEQAYSRGCAIAVIAPDGSELAEAALQVRGLPLPFEPSAVEPDGADAEPDLPAEDPAALWAVLAPLLTLADRIGVAALAPARWRPPPTGWTRSRCAAAPTPRRTTTRRRRWPANSPRPSRCCGPTAPRPPPRGSGSPPPSPTGPACPR</sequence>
<dbReference type="eggNOG" id="COG2222">
    <property type="taxonomic scope" value="Bacteria"/>
</dbReference>
<feature type="compositionally biased region" description="Low complexity" evidence="1">
    <location>
        <begin position="220"/>
        <end position="232"/>
    </location>
</feature>
<dbReference type="InterPro" id="IPR046348">
    <property type="entry name" value="SIS_dom_sf"/>
</dbReference>
<dbReference type="PATRIC" id="fig|1348663.4.peg.2953"/>
<dbReference type="AlphaFoldDB" id="A0A066Z480"/>
<evidence type="ECO:0000313" key="2">
    <source>
        <dbReference type="EMBL" id="KDN84975.1"/>
    </source>
</evidence>
<dbReference type="SUPFAM" id="SSF53697">
    <property type="entry name" value="SIS domain"/>
    <property type="match status" value="1"/>
</dbReference>
<dbReference type="HOGENOM" id="CLU_1003921_0_0_11"/>
<evidence type="ECO:0008006" key="4">
    <source>
        <dbReference type="Google" id="ProtNLM"/>
    </source>
</evidence>
<reference evidence="2 3" key="1">
    <citation type="submission" date="2014-05" db="EMBL/GenBank/DDBJ databases">
        <title>Draft Genome Sequence of Kitasatospora cheerisanensis KCTC 2395.</title>
        <authorList>
            <person name="Nam D.H."/>
        </authorList>
    </citation>
    <scope>NUCLEOTIDE SEQUENCE [LARGE SCALE GENOMIC DNA]</scope>
    <source>
        <strain evidence="2 3">KCTC 2395</strain>
    </source>
</reference>
<keyword evidence="3" id="KW-1185">Reference proteome</keyword>
<accession>A0A066Z480</accession>
<proteinExistence type="predicted"/>
<evidence type="ECO:0000313" key="3">
    <source>
        <dbReference type="Proteomes" id="UP000027178"/>
    </source>
</evidence>
<comment type="caution">
    <text evidence="2">The sequence shown here is derived from an EMBL/GenBank/DDBJ whole genome shotgun (WGS) entry which is preliminary data.</text>
</comment>
<name>A0A066Z480_9ACTN</name>
<dbReference type="GO" id="GO:0097367">
    <property type="term" value="F:carbohydrate derivative binding"/>
    <property type="evidence" value="ECO:0007669"/>
    <property type="project" value="InterPro"/>
</dbReference>